<protein>
    <submittedName>
        <fullName evidence="5">Glycoside hydrolase family 3 C-terminal domain-containing protein</fullName>
    </submittedName>
</protein>
<dbReference type="InterPro" id="IPR044993">
    <property type="entry name" value="BXL"/>
</dbReference>
<dbReference type="PANTHER" id="PTHR42721:SF3">
    <property type="entry name" value="BETA-D-XYLOSIDASE 5-RELATED"/>
    <property type="match status" value="1"/>
</dbReference>
<evidence type="ECO:0000259" key="4">
    <source>
        <dbReference type="SMART" id="SM01217"/>
    </source>
</evidence>
<keyword evidence="2" id="KW-0732">Signal</keyword>
<comment type="caution">
    <text evidence="5">The sequence shown here is derived from an EMBL/GenBank/DDBJ whole genome shotgun (WGS) entry which is preliminary data.</text>
</comment>
<proteinExistence type="inferred from homology"/>
<dbReference type="SUPFAM" id="SSF51445">
    <property type="entry name" value="(Trans)glycosidases"/>
    <property type="match status" value="1"/>
</dbReference>
<comment type="similarity">
    <text evidence="1">Belongs to the glycosyl hydrolase 3 family.</text>
</comment>
<gene>
    <name evidence="5" type="ORF">H8702_11685</name>
</gene>
<dbReference type="Gene3D" id="2.60.40.10">
    <property type="entry name" value="Immunoglobulins"/>
    <property type="match status" value="1"/>
</dbReference>
<dbReference type="InterPro" id="IPR002772">
    <property type="entry name" value="Glyco_hydro_3_C"/>
</dbReference>
<dbReference type="GO" id="GO:0045493">
    <property type="term" value="P:xylan catabolic process"/>
    <property type="evidence" value="ECO:0007669"/>
    <property type="project" value="InterPro"/>
</dbReference>
<name>A0A8J6P2J6_9FIRM</name>
<evidence type="ECO:0000313" key="5">
    <source>
        <dbReference type="EMBL" id="MBC8611751.1"/>
    </source>
</evidence>
<dbReference type="Gene3D" id="3.20.20.300">
    <property type="entry name" value="Glycoside hydrolase, family 3, N-terminal domain"/>
    <property type="match status" value="1"/>
</dbReference>
<sequence>MSKPIYLDPSYSPEERAKDLVSRMTVEEKASQLRFDAPAVERLGVPEYNYWNEALHGVARAGTATIFPQAIGLAAMFDEDLLQEIAEVIATEGRAKYNEAVRKNDRDIYKGLTFWSPNINIFRDPRWGRGHETYGEDPYLTSRLGVRFIKGLQGDGKTMKLAACAKHFAVHSGPESLRHEFDAQATPKDMNETYLPAFEAAVKEAKVEAVMGAYNRTNGEPCCGSKTLIHDLLREKWGFQGHFTSDCWAIRDFHTHHMVTKTAPESAALALNNGCDVNCGNTYLHVLAALQEGLVNEETITRSAERLFTTRMKLGMFDEDCEYNKIPYEVNDCKEHNALSLKASQKSMVLLKNNGILPLKKESLKNIAVIGPNADSQLMLKGNYYGTASKYTTILEGIQEAVDPDTRVWYAEGCHLYKDRVEGLAKTNDRVSEAVSVAERCDAVVLCLGLDSLIEGEEGDEGNSYAGGDKADLNLPGFQQNLLEAVCGTGTPVILILGAGSAMAIQYAQEHCAAILDVWYPGSHGGTAAADLLFGKVSPSGKLPVTFYHDTADLPEFTDYSMKGRTYRYLETTPLYPFGYGLTYSKVEAAALNAPEAVAKGEPVAIELTLENRGEFDVEEVAQVYVKDLESPNAVRNWSLAAFQRVALAKGEKKTVFLTVQPHELEAVNEQGQRQIESGSFQLFAGISQPDDRSVELTGTSPLSCIVHIK</sequence>
<dbReference type="Gene3D" id="3.40.50.1700">
    <property type="entry name" value="Glycoside hydrolase family 3 C-terminal domain"/>
    <property type="match status" value="1"/>
</dbReference>
<keyword evidence="6" id="KW-1185">Reference proteome</keyword>
<evidence type="ECO:0000313" key="6">
    <source>
        <dbReference type="Proteomes" id="UP000632659"/>
    </source>
</evidence>
<dbReference type="RefSeq" id="WP_154824894.1">
    <property type="nucleotide sequence ID" value="NZ_JACRTL010000008.1"/>
</dbReference>
<organism evidence="5 6">
    <name type="scientific">Massiliimalia timonensis</name>
    <dbReference type="NCBI Taxonomy" id="1987501"/>
    <lineage>
        <taxon>Bacteria</taxon>
        <taxon>Bacillati</taxon>
        <taxon>Bacillota</taxon>
        <taxon>Clostridia</taxon>
        <taxon>Eubacteriales</taxon>
        <taxon>Oscillospiraceae</taxon>
        <taxon>Massiliimalia</taxon>
    </lineage>
</organism>
<dbReference type="Proteomes" id="UP000632659">
    <property type="component" value="Unassembled WGS sequence"/>
</dbReference>
<dbReference type="PRINTS" id="PR00133">
    <property type="entry name" value="GLHYDRLASE3"/>
</dbReference>
<dbReference type="InterPro" id="IPR017853">
    <property type="entry name" value="GH"/>
</dbReference>
<dbReference type="GO" id="GO:0009044">
    <property type="term" value="F:xylan 1,4-beta-xylosidase activity"/>
    <property type="evidence" value="ECO:0007669"/>
    <property type="project" value="InterPro"/>
</dbReference>
<keyword evidence="3 5" id="KW-0378">Hydrolase</keyword>
<accession>A0A8J6P2J6</accession>
<dbReference type="InterPro" id="IPR036881">
    <property type="entry name" value="Glyco_hydro_3_C_sf"/>
</dbReference>
<dbReference type="Pfam" id="PF00933">
    <property type="entry name" value="Glyco_hydro_3"/>
    <property type="match status" value="1"/>
</dbReference>
<evidence type="ECO:0000256" key="2">
    <source>
        <dbReference type="ARBA" id="ARBA00022729"/>
    </source>
</evidence>
<evidence type="ECO:0000256" key="3">
    <source>
        <dbReference type="ARBA" id="ARBA00022801"/>
    </source>
</evidence>
<evidence type="ECO:0000256" key="1">
    <source>
        <dbReference type="ARBA" id="ARBA00005336"/>
    </source>
</evidence>
<dbReference type="EMBL" id="JACRTL010000008">
    <property type="protein sequence ID" value="MBC8611751.1"/>
    <property type="molecule type" value="Genomic_DNA"/>
</dbReference>
<dbReference type="GO" id="GO:0031222">
    <property type="term" value="P:arabinan catabolic process"/>
    <property type="evidence" value="ECO:0007669"/>
    <property type="project" value="TreeGrafter"/>
</dbReference>
<dbReference type="InterPro" id="IPR013783">
    <property type="entry name" value="Ig-like_fold"/>
</dbReference>
<dbReference type="SUPFAM" id="SSF52279">
    <property type="entry name" value="Beta-D-glucan exohydrolase, C-terminal domain"/>
    <property type="match status" value="1"/>
</dbReference>
<dbReference type="InterPro" id="IPR001764">
    <property type="entry name" value="Glyco_hydro_3_N"/>
</dbReference>
<dbReference type="AlphaFoldDB" id="A0A8J6P2J6"/>
<feature type="domain" description="Fibronectin type III-like" evidence="4">
    <location>
        <begin position="620"/>
        <end position="689"/>
    </location>
</feature>
<reference evidence="5" key="1">
    <citation type="submission" date="2020-08" db="EMBL/GenBank/DDBJ databases">
        <title>Genome public.</title>
        <authorList>
            <person name="Liu C."/>
            <person name="Sun Q."/>
        </authorList>
    </citation>
    <scope>NUCLEOTIDE SEQUENCE</scope>
    <source>
        <strain evidence="5">NSJ-15</strain>
    </source>
</reference>
<dbReference type="Pfam" id="PF14310">
    <property type="entry name" value="Fn3-like"/>
    <property type="match status" value="1"/>
</dbReference>
<dbReference type="InterPro" id="IPR026891">
    <property type="entry name" value="Fn3-like"/>
</dbReference>
<dbReference type="SMART" id="SM01217">
    <property type="entry name" value="Fn3_like"/>
    <property type="match status" value="1"/>
</dbReference>
<dbReference type="PANTHER" id="PTHR42721">
    <property type="entry name" value="SUGAR HYDROLASE-RELATED"/>
    <property type="match status" value="1"/>
</dbReference>
<dbReference type="InterPro" id="IPR036962">
    <property type="entry name" value="Glyco_hydro_3_N_sf"/>
</dbReference>
<dbReference type="Pfam" id="PF01915">
    <property type="entry name" value="Glyco_hydro_3_C"/>
    <property type="match status" value="1"/>
</dbReference>
<dbReference type="GO" id="GO:0046556">
    <property type="term" value="F:alpha-L-arabinofuranosidase activity"/>
    <property type="evidence" value="ECO:0007669"/>
    <property type="project" value="TreeGrafter"/>
</dbReference>